<evidence type="ECO:0000259" key="10">
    <source>
        <dbReference type="Pfam" id="PF00155"/>
    </source>
</evidence>
<evidence type="ECO:0000256" key="6">
    <source>
        <dbReference type="ARBA" id="ARBA00022756"/>
    </source>
</evidence>
<dbReference type="Proteomes" id="UP000326367">
    <property type="component" value="Unassembled WGS sequence"/>
</dbReference>
<dbReference type="InterPro" id="IPR015422">
    <property type="entry name" value="PyrdxlP-dep_Trfase_small"/>
</dbReference>
<dbReference type="InterPro" id="IPR004723">
    <property type="entry name" value="AONS_Archaea/Proteobacteria"/>
</dbReference>
<comment type="function">
    <text evidence="9">Catalyzes the decarboxylative condensation of pimeloyl-[acyl-carrier protein] and L-alanine to produce 8-amino-7-oxononanoate (AON), [acyl-carrier protein], and carbon dioxide.</text>
</comment>
<organism evidence="11 12">
    <name type="scientific">Stenotrophomonas cyclobalanopsidis</name>
    <dbReference type="NCBI Taxonomy" id="2771362"/>
    <lineage>
        <taxon>Bacteria</taxon>
        <taxon>Pseudomonadati</taxon>
        <taxon>Pseudomonadota</taxon>
        <taxon>Gammaproteobacteria</taxon>
        <taxon>Lysobacterales</taxon>
        <taxon>Lysobacteraceae</taxon>
        <taxon>Stenotrophomonas</taxon>
    </lineage>
</organism>
<evidence type="ECO:0000256" key="2">
    <source>
        <dbReference type="ARBA" id="ARBA00004746"/>
    </source>
</evidence>
<dbReference type="PANTHER" id="PTHR13693">
    <property type="entry name" value="CLASS II AMINOTRANSFERASE/8-AMINO-7-OXONONANOATE SYNTHASE"/>
    <property type="match status" value="1"/>
</dbReference>
<evidence type="ECO:0000256" key="7">
    <source>
        <dbReference type="ARBA" id="ARBA00022898"/>
    </source>
</evidence>
<proteinExistence type="inferred from homology"/>
<comment type="pathway">
    <text evidence="2 9">Cofactor biosynthesis; biotin biosynthesis.</text>
</comment>
<name>A0ABQ6T449_9GAMM</name>
<feature type="modified residue" description="N6-(pyridoxal phosphate)lysine" evidence="9">
    <location>
        <position position="242"/>
    </location>
</feature>
<dbReference type="InterPro" id="IPR001917">
    <property type="entry name" value="Aminotrans_II_pyridoxalP_BS"/>
</dbReference>
<feature type="binding site" evidence="9">
    <location>
        <position position="183"/>
    </location>
    <ligand>
        <name>pyridoxal 5'-phosphate</name>
        <dbReference type="ChEBI" id="CHEBI:597326"/>
    </ligand>
</feature>
<feature type="domain" description="Aminotransferase class I/classII large" evidence="10">
    <location>
        <begin position="45"/>
        <end position="384"/>
    </location>
</feature>
<dbReference type="Gene3D" id="3.40.640.10">
    <property type="entry name" value="Type I PLP-dependent aspartate aminotransferase-like (Major domain)"/>
    <property type="match status" value="1"/>
</dbReference>
<dbReference type="EC" id="2.3.1.47" evidence="9"/>
<dbReference type="InterPro" id="IPR015421">
    <property type="entry name" value="PyrdxlP-dep_Trfase_major"/>
</dbReference>
<evidence type="ECO:0000256" key="3">
    <source>
        <dbReference type="ARBA" id="ARBA00010008"/>
    </source>
</evidence>
<keyword evidence="7 9" id="KW-0663">Pyridoxal phosphate</keyword>
<dbReference type="RefSeq" id="WP_150453806.1">
    <property type="nucleotide sequence ID" value="NZ_VYKI01000004.1"/>
</dbReference>
<accession>A0ABQ6T449</accession>
<feature type="binding site" evidence="9">
    <location>
        <position position="356"/>
    </location>
    <ligand>
        <name>substrate</name>
    </ligand>
</feature>
<evidence type="ECO:0000313" key="12">
    <source>
        <dbReference type="Proteomes" id="UP000326367"/>
    </source>
</evidence>
<dbReference type="InterPro" id="IPR022834">
    <property type="entry name" value="AONS_Proteobacteria"/>
</dbReference>
<keyword evidence="11" id="KW-0012">Acyltransferase</keyword>
<dbReference type="GO" id="GO:0008710">
    <property type="term" value="F:8-amino-7-oxononanoate synthase activity"/>
    <property type="evidence" value="ECO:0007669"/>
    <property type="project" value="UniProtKB-EC"/>
</dbReference>
<dbReference type="Gene3D" id="3.90.1150.10">
    <property type="entry name" value="Aspartate Aminotransferase, domain 1"/>
    <property type="match status" value="1"/>
</dbReference>
<evidence type="ECO:0000256" key="4">
    <source>
        <dbReference type="ARBA" id="ARBA00011738"/>
    </source>
</evidence>
<comment type="catalytic activity">
    <reaction evidence="8 9">
        <text>6-carboxyhexanoyl-[ACP] + L-alanine + H(+) = (8S)-8-amino-7-oxononanoate + holo-[ACP] + CO2</text>
        <dbReference type="Rhea" id="RHEA:42288"/>
        <dbReference type="Rhea" id="RHEA-COMP:9685"/>
        <dbReference type="Rhea" id="RHEA-COMP:9955"/>
        <dbReference type="ChEBI" id="CHEBI:15378"/>
        <dbReference type="ChEBI" id="CHEBI:16526"/>
        <dbReference type="ChEBI" id="CHEBI:57972"/>
        <dbReference type="ChEBI" id="CHEBI:64479"/>
        <dbReference type="ChEBI" id="CHEBI:78846"/>
        <dbReference type="ChEBI" id="CHEBI:149468"/>
        <dbReference type="EC" id="2.3.1.47"/>
    </reaction>
</comment>
<sequence length="407" mass="43389">MARPDLTARLQAQRALRDAQGRRRPRRTVTRRDGVRLEIDGRWLTGFCSNDYLGLAQQFSVVNALQDAAARDGTGAGASHLVCGHHALHDALEREVADWLGYPRALLFGSGFAANLAVQQALLGEENDVCVQDKLNHASLLDATRLAGARLRRYPHLDPEGAMRQLKHAPEGAAMLATDGVFSMDGDVAPLRALSLVARLQQALFYVDDAHGVGVLGDGRGAVATAGLGVDDVPLQLVTLGKALGSAGALVLGREDLVEHLSETARPYIYTTALPPALAASALEAVRLARRDHWRRAKLADLIALFRGEARRHGLDLMASETPIQPLLCGDDHTAVTMSQALAQAGWLVGAIRPPTVPEGKARLRVTLSALHTPEQVRELVEAIAQARDRVAAGPSAALPPALPALA</sequence>
<comment type="similarity">
    <text evidence="3 9">Belongs to the class-II pyridoxal-phosphate-dependent aminotransferase family. BioF subfamily.</text>
</comment>
<dbReference type="Pfam" id="PF00155">
    <property type="entry name" value="Aminotran_1_2"/>
    <property type="match status" value="1"/>
</dbReference>
<evidence type="ECO:0000313" key="11">
    <source>
        <dbReference type="EMBL" id="KAA9002293.1"/>
    </source>
</evidence>
<protein>
    <recommendedName>
        <fullName evidence="9">8-amino-7-oxononanoate synthase</fullName>
        <shortName evidence="9">AONS</shortName>
        <ecNumber evidence="9">2.3.1.47</ecNumber>
    </recommendedName>
    <alternativeName>
        <fullName evidence="9">7-keto-8-amino-pelargonic acid synthase</fullName>
        <shortName evidence="9">7-KAP synthase</shortName>
        <shortName evidence="9">KAPA synthase</shortName>
    </alternativeName>
    <alternativeName>
        <fullName evidence="9">8-amino-7-ketopelargonate synthase</fullName>
    </alternativeName>
</protein>
<gene>
    <name evidence="9 11" type="primary">bioF</name>
    <name evidence="11" type="ORF">FJU31_05310</name>
</gene>
<dbReference type="NCBIfam" id="TIGR00858">
    <property type="entry name" value="bioF"/>
    <property type="match status" value="1"/>
</dbReference>
<keyword evidence="5 9" id="KW-0808">Transferase</keyword>
<comment type="subunit">
    <text evidence="4 9">Homodimer.</text>
</comment>
<dbReference type="HAMAP" id="MF_01693">
    <property type="entry name" value="BioF_aminotrans_2"/>
    <property type="match status" value="1"/>
</dbReference>
<feature type="binding site" evidence="9">
    <location>
        <position position="239"/>
    </location>
    <ligand>
        <name>pyridoxal 5'-phosphate</name>
        <dbReference type="ChEBI" id="CHEBI:597326"/>
    </ligand>
</feature>
<dbReference type="EMBL" id="VYKI01000004">
    <property type="protein sequence ID" value="KAA9002293.1"/>
    <property type="molecule type" value="Genomic_DNA"/>
</dbReference>
<reference evidence="11 12" key="1">
    <citation type="journal article" date="2020" name="Antonie Van Leeuwenhoek">
        <title>Stenotrophomonas cyclobalanopsidis sp. nov., isolated from the leaf spot disease of Cyclobalanopsis patelliformis.</title>
        <authorList>
            <person name="Bian D.R."/>
            <person name="Xue H."/>
            <person name="Piao C.G."/>
            <person name="Li Y."/>
        </authorList>
    </citation>
    <scope>NUCLEOTIDE SEQUENCE [LARGE SCALE GENOMIC DNA]</scope>
    <source>
        <strain evidence="11 12">TPQG1-4</strain>
    </source>
</reference>
<feature type="binding site" evidence="9">
    <location>
        <begin position="111"/>
        <end position="112"/>
    </location>
    <ligand>
        <name>pyridoxal 5'-phosphate</name>
        <dbReference type="ChEBI" id="CHEBI:597326"/>
    </ligand>
</feature>
<dbReference type="SUPFAM" id="SSF53383">
    <property type="entry name" value="PLP-dependent transferases"/>
    <property type="match status" value="1"/>
</dbReference>
<keyword evidence="12" id="KW-1185">Reference proteome</keyword>
<feature type="binding site" evidence="9">
    <location>
        <position position="137"/>
    </location>
    <ligand>
        <name>substrate</name>
    </ligand>
</feature>
<dbReference type="PROSITE" id="PS00599">
    <property type="entry name" value="AA_TRANSFER_CLASS_2"/>
    <property type="match status" value="1"/>
</dbReference>
<evidence type="ECO:0000256" key="9">
    <source>
        <dbReference type="HAMAP-Rule" id="MF_01693"/>
    </source>
</evidence>
<dbReference type="InterPro" id="IPR004839">
    <property type="entry name" value="Aminotransferase_I/II_large"/>
</dbReference>
<evidence type="ECO:0000256" key="8">
    <source>
        <dbReference type="ARBA" id="ARBA00047715"/>
    </source>
</evidence>
<dbReference type="InterPro" id="IPR050087">
    <property type="entry name" value="AON_synthase_class-II"/>
</dbReference>
<dbReference type="InterPro" id="IPR015424">
    <property type="entry name" value="PyrdxlP-dep_Trfase"/>
</dbReference>
<feature type="binding site" evidence="9">
    <location>
        <position position="211"/>
    </location>
    <ligand>
        <name>pyridoxal 5'-phosphate</name>
        <dbReference type="ChEBI" id="CHEBI:597326"/>
    </ligand>
</feature>
<comment type="caution">
    <text evidence="11">The sequence shown here is derived from an EMBL/GenBank/DDBJ whole genome shotgun (WGS) entry which is preliminary data.</text>
</comment>
<feature type="binding site" evidence="9">
    <location>
        <position position="24"/>
    </location>
    <ligand>
        <name>substrate</name>
    </ligand>
</feature>
<keyword evidence="6 9" id="KW-0093">Biotin biosynthesis</keyword>
<dbReference type="PANTHER" id="PTHR13693:SF100">
    <property type="entry name" value="8-AMINO-7-OXONONANOATE SYNTHASE"/>
    <property type="match status" value="1"/>
</dbReference>
<comment type="cofactor">
    <cofactor evidence="1 9">
        <name>pyridoxal 5'-phosphate</name>
        <dbReference type="ChEBI" id="CHEBI:597326"/>
    </cofactor>
</comment>
<evidence type="ECO:0000256" key="1">
    <source>
        <dbReference type="ARBA" id="ARBA00001933"/>
    </source>
</evidence>
<evidence type="ECO:0000256" key="5">
    <source>
        <dbReference type="ARBA" id="ARBA00022679"/>
    </source>
</evidence>